<dbReference type="Pfam" id="PF10604">
    <property type="entry name" value="Polyketide_cyc2"/>
    <property type="match status" value="1"/>
</dbReference>
<reference evidence="1 2" key="1">
    <citation type="submission" date="2023-07" db="EMBL/GenBank/DDBJ databases">
        <title>Nocardioides sp. nov WY-20 isolated from soil.</title>
        <authorList>
            <person name="Liu B."/>
            <person name="Wan Y."/>
        </authorList>
    </citation>
    <scope>NUCLEOTIDE SEQUENCE [LARGE SCALE GENOMIC DNA]</scope>
    <source>
        <strain evidence="1 2">WY-20</strain>
    </source>
</reference>
<proteinExistence type="predicted"/>
<dbReference type="RefSeq" id="WP_305027490.1">
    <property type="nucleotide sequence ID" value="NZ_JAUQTA010000001.1"/>
</dbReference>
<evidence type="ECO:0000313" key="1">
    <source>
        <dbReference type="EMBL" id="MDO7868114.1"/>
    </source>
</evidence>
<dbReference type="InterPro" id="IPR019587">
    <property type="entry name" value="Polyketide_cyclase/dehydratase"/>
</dbReference>
<comment type="caution">
    <text evidence="1">The sequence shown here is derived from an EMBL/GenBank/DDBJ whole genome shotgun (WGS) entry which is preliminary data.</text>
</comment>
<name>A0ABT9AZU1_9ACTN</name>
<evidence type="ECO:0000313" key="2">
    <source>
        <dbReference type="Proteomes" id="UP001233314"/>
    </source>
</evidence>
<sequence length="145" mass="15455">MSNSVSVESAVAVSSDVAFAYLSDYTKIADWLYGLSELKALTEQTRGIGAKFDGTIKLGAKLQSLLEVVEFEEGRLMVLDSYKGIKNASRWEVTPTGDASCTIKVTWEYDLGGGIAGKALGKVVEPVVKIAASASTKSLKEKLEG</sequence>
<dbReference type="EMBL" id="JAUQTA010000001">
    <property type="protein sequence ID" value="MDO7868114.1"/>
    <property type="molecule type" value="Genomic_DNA"/>
</dbReference>
<dbReference type="InterPro" id="IPR023393">
    <property type="entry name" value="START-like_dom_sf"/>
</dbReference>
<accession>A0ABT9AZU1</accession>
<dbReference type="Proteomes" id="UP001233314">
    <property type="component" value="Unassembled WGS sequence"/>
</dbReference>
<keyword evidence="2" id="KW-1185">Reference proteome</keyword>
<organism evidence="1 2">
    <name type="scientific">Nocardioides jiangxiensis</name>
    <dbReference type="NCBI Taxonomy" id="3064524"/>
    <lineage>
        <taxon>Bacteria</taxon>
        <taxon>Bacillati</taxon>
        <taxon>Actinomycetota</taxon>
        <taxon>Actinomycetes</taxon>
        <taxon>Propionibacteriales</taxon>
        <taxon>Nocardioidaceae</taxon>
        <taxon>Nocardioides</taxon>
    </lineage>
</organism>
<dbReference type="SUPFAM" id="SSF55961">
    <property type="entry name" value="Bet v1-like"/>
    <property type="match status" value="1"/>
</dbReference>
<dbReference type="CDD" id="cd07812">
    <property type="entry name" value="SRPBCC"/>
    <property type="match status" value="1"/>
</dbReference>
<dbReference type="Gene3D" id="3.30.530.20">
    <property type="match status" value="1"/>
</dbReference>
<protein>
    <submittedName>
        <fullName evidence="1">SRPBCC family protein</fullName>
    </submittedName>
</protein>
<gene>
    <name evidence="1" type="ORF">Q5722_07005</name>
</gene>